<dbReference type="AlphaFoldDB" id="A0A859FED5"/>
<gene>
    <name evidence="3" type="ORF">FLK61_31725</name>
</gene>
<dbReference type="InterPro" id="IPR012854">
    <property type="entry name" value="Cu_amine_oxidase-like_N"/>
</dbReference>
<sequence>MKLRQLAQKLVLVGVACSLVLPANAHASTAVQAPVSVILNGEPLVTDVQARVENGTTLVPMRSIFQALDANVIWNQQDRTIRATRGESVINLTIDNQTALVNSQPTQLRVAPKVISGTTLVPLRFITESLGDLVTWDQATRTASIARRVTEPSPPLPPADSTRVITDAIVELDSFQLLDVDTVYVRNGRSFVPIVSVFQSLETTLPEIIDNTVILNEVPVTVEEYEGIKLIAATDLARAFDIRLQWNSVAKRLSFFTDNLVFRTTPIRSEEIAVPVPTRLENVQLIGNRKLFVSNSPESIYDRTLPTPSATLWDETHTNKRAKEQHRVYAHHHNRIEDQDAVFAVTVENTSEGPIYISNVKGLHRTSTRGWPAFDIGIHLAGRTLNNTLVNQQARMIQPGETAVIGRHPVSASTMVGYMYDFDVEPGGQFIPASYTIRSVVTTEAGMDVRSIKTPAIAKDTVNVHSRGSWDHSAIRGTLPTYTVGNEGVSYSISNGVTDNFFTAESSTKPNESSANRGHYGINYEVVIPVMNESSEPKQIELRLSGRGGTYSSAYRLNGTVFITPQMRPGIESARMATVTIEPGQTELKLELMHSGGSSLPAAITVQTLNE</sequence>
<evidence type="ECO:0000259" key="2">
    <source>
        <dbReference type="Pfam" id="PF07833"/>
    </source>
</evidence>
<proteinExistence type="predicted"/>
<dbReference type="KEGG" id="psua:FLK61_31725"/>
<dbReference type="InterPro" id="IPR036582">
    <property type="entry name" value="Mao_N_sf"/>
</dbReference>
<dbReference type="EMBL" id="CP041372">
    <property type="protein sequence ID" value="QKS71281.1"/>
    <property type="molecule type" value="Genomic_DNA"/>
</dbReference>
<evidence type="ECO:0000313" key="4">
    <source>
        <dbReference type="Proteomes" id="UP000318138"/>
    </source>
</evidence>
<dbReference type="Proteomes" id="UP000318138">
    <property type="component" value="Chromosome"/>
</dbReference>
<evidence type="ECO:0000313" key="3">
    <source>
        <dbReference type="EMBL" id="QKS71281.1"/>
    </source>
</evidence>
<keyword evidence="4" id="KW-1185">Reference proteome</keyword>
<feature type="signal peptide" evidence="1">
    <location>
        <begin position="1"/>
        <end position="27"/>
    </location>
</feature>
<name>A0A859FED5_9BACI</name>
<feature type="domain" description="Copper amine oxidase-like N-terminal" evidence="2">
    <location>
        <begin position="39"/>
        <end position="145"/>
    </location>
</feature>
<evidence type="ECO:0000256" key="1">
    <source>
        <dbReference type="SAM" id="SignalP"/>
    </source>
</evidence>
<organism evidence="3 4">
    <name type="scientific">Paenalkalicoccus suaedae</name>
    <dbReference type="NCBI Taxonomy" id="2592382"/>
    <lineage>
        <taxon>Bacteria</taxon>
        <taxon>Bacillati</taxon>
        <taxon>Bacillota</taxon>
        <taxon>Bacilli</taxon>
        <taxon>Bacillales</taxon>
        <taxon>Bacillaceae</taxon>
        <taxon>Paenalkalicoccus</taxon>
    </lineage>
</organism>
<keyword evidence="1" id="KW-0732">Signal</keyword>
<accession>A0A859FED5</accession>
<dbReference type="RefSeq" id="WP_176009316.1">
    <property type="nucleotide sequence ID" value="NZ_CP041372.2"/>
</dbReference>
<protein>
    <submittedName>
        <fullName evidence="3">Copper amine oxidase N-terminal domain-containing protein</fullName>
    </submittedName>
</protein>
<dbReference type="Pfam" id="PF07833">
    <property type="entry name" value="Cu_amine_oxidN1"/>
    <property type="match status" value="1"/>
</dbReference>
<dbReference type="Gene3D" id="3.30.457.10">
    <property type="entry name" value="Copper amine oxidase-like, N-terminal domain"/>
    <property type="match status" value="1"/>
</dbReference>
<reference evidence="4" key="1">
    <citation type="submission" date="2019-07" db="EMBL/GenBank/DDBJ databases">
        <title>Bacillus alkalisoli sp. nov. isolated from saline soil.</title>
        <authorList>
            <person name="Sun J.-Q."/>
            <person name="Xu L."/>
        </authorList>
    </citation>
    <scope>NUCLEOTIDE SEQUENCE [LARGE SCALE GENOMIC DNA]</scope>
    <source>
        <strain evidence="4">M4U3P1</strain>
    </source>
</reference>
<feature type="chain" id="PRO_5033038832" evidence="1">
    <location>
        <begin position="28"/>
        <end position="611"/>
    </location>
</feature>
<dbReference type="SUPFAM" id="SSF55383">
    <property type="entry name" value="Copper amine oxidase, domain N"/>
    <property type="match status" value="1"/>
</dbReference>